<dbReference type="EC" id="4.2.1.96" evidence="3"/>
<dbReference type="AlphaFoldDB" id="A0AAE3W570"/>
<sequence>MTTRRRFGHKLATTLCIRDDQPGGGVAMRALWSNTGRTANRDYLSDALTVLSGWTRDGQQLSRTLALSEAQHADLTERIQVAADALHLRPEIRRLEGETRIRVSAVGAESITEGQVALAARIEDAYRTVTAA</sequence>
<evidence type="ECO:0000313" key="6">
    <source>
        <dbReference type="EMBL" id="MDQ0368560.1"/>
    </source>
</evidence>
<dbReference type="Gene3D" id="3.30.1360.20">
    <property type="entry name" value="Transcriptional coactivator/pterin dehydratase"/>
    <property type="match status" value="1"/>
</dbReference>
<evidence type="ECO:0000256" key="3">
    <source>
        <dbReference type="ARBA" id="ARBA00013252"/>
    </source>
</evidence>
<keyword evidence="7" id="KW-1185">Reference proteome</keyword>
<keyword evidence="5" id="KW-0456">Lyase</keyword>
<evidence type="ECO:0000256" key="1">
    <source>
        <dbReference type="ARBA" id="ARBA00001554"/>
    </source>
</evidence>
<proteinExistence type="inferred from homology"/>
<comment type="similarity">
    <text evidence="2">Belongs to the pterin-4-alpha-carbinolamine dehydratase family.</text>
</comment>
<dbReference type="GO" id="GO:0006729">
    <property type="term" value="P:tetrahydrobiopterin biosynthetic process"/>
    <property type="evidence" value="ECO:0007669"/>
    <property type="project" value="InterPro"/>
</dbReference>
<evidence type="ECO:0000256" key="4">
    <source>
        <dbReference type="ARBA" id="ARBA00021735"/>
    </source>
</evidence>
<dbReference type="InterPro" id="IPR001533">
    <property type="entry name" value="Pterin_deHydtase"/>
</dbReference>
<dbReference type="GO" id="GO:0008124">
    <property type="term" value="F:4-alpha-hydroxytetrahydrobiopterin dehydratase activity"/>
    <property type="evidence" value="ECO:0007669"/>
    <property type="project" value="UniProtKB-EC"/>
</dbReference>
<organism evidence="6 7">
    <name type="scientific">Catenuloplanes indicus</name>
    <dbReference type="NCBI Taxonomy" id="137267"/>
    <lineage>
        <taxon>Bacteria</taxon>
        <taxon>Bacillati</taxon>
        <taxon>Actinomycetota</taxon>
        <taxon>Actinomycetes</taxon>
        <taxon>Micromonosporales</taxon>
        <taxon>Micromonosporaceae</taxon>
        <taxon>Catenuloplanes</taxon>
    </lineage>
</organism>
<dbReference type="Pfam" id="PF01329">
    <property type="entry name" value="Pterin_4a"/>
    <property type="match status" value="1"/>
</dbReference>
<evidence type="ECO:0000256" key="5">
    <source>
        <dbReference type="ARBA" id="ARBA00023239"/>
    </source>
</evidence>
<protein>
    <recommendedName>
        <fullName evidence="4">Putative pterin-4-alpha-carbinolamine dehydratase</fullName>
        <ecNumber evidence="3">4.2.1.96</ecNumber>
    </recommendedName>
</protein>
<comment type="caution">
    <text evidence="6">The sequence shown here is derived from an EMBL/GenBank/DDBJ whole genome shotgun (WGS) entry which is preliminary data.</text>
</comment>
<dbReference type="InterPro" id="IPR036428">
    <property type="entry name" value="PCD_sf"/>
</dbReference>
<dbReference type="EMBL" id="JAUSUZ010000001">
    <property type="protein sequence ID" value="MDQ0368560.1"/>
    <property type="molecule type" value="Genomic_DNA"/>
</dbReference>
<gene>
    <name evidence="6" type="ORF">J2S42_005229</name>
</gene>
<evidence type="ECO:0000256" key="2">
    <source>
        <dbReference type="ARBA" id="ARBA00006472"/>
    </source>
</evidence>
<reference evidence="6 7" key="1">
    <citation type="submission" date="2023-07" db="EMBL/GenBank/DDBJ databases">
        <title>Sequencing the genomes of 1000 actinobacteria strains.</title>
        <authorList>
            <person name="Klenk H.-P."/>
        </authorList>
    </citation>
    <scope>NUCLEOTIDE SEQUENCE [LARGE SCALE GENOMIC DNA]</scope>
    <source>
        <strain evidence="6 7">DSM 44709</strain>
    </source>
</reference>
<dbReference type="SUPFAM" id="SSF55248">
    <property type="entry name" value="PCD-like"/>
    <property type="match status" value="1"/>
</dbReference>
<dbReference type="Proteomes" id="UP001240236">
    <property type="component" value="Unassembled WGS sequence"/>
</dbReference>
<name>A0AAE3W570_9ACTN</name>
<comment type="catalytic activity">
    <reaction evidence="1">
        <text>(4aS,6R)-4a-hydroxy-L-erythro-5,6,7,8-tetrahydrobiopterin = (6R)-L-erythro-6,7-dihydrobiopterin + H2O</text>
        <dbReference type="Rhea" id="RHEA:11920"/>
        <dbReference type="ChEBI" id="CHEBI:15377"/>
        <dbReference type="ChEBI" id="CHEBI:15642"/>
        <dbReference type="ChEBI" id="CHEBI:43120"/>
        <dbReference type="EC" id="4.2.1.96"/>
    </reaction>
</comment>
<evidence type="ECO:0000313" key="7">
    <source>
        <dbReference type="Proteomes" id="UP001240236"/>
    </source>
</evidence>
<accession>A0AAE3W570</accession>